<comment type="caution">
    <text evidence="1">The sequence shown here is derived from an EMBL/GenBank/DDBJ whole genome shotgun (WGS) entry which is preliminary data.</text>
</comment>
<gene>
    <name evidence="1" type="ORF">D4100_03465</name>
</gene>
<reference evidence="1 2" key="1">
    <citation type="submission" date="2018-09" db="EMBL/GenBank/DDBJ databases">
        <title>Draft genome of a novel serratia sp. strain with antifungal activity.</title>
        <authorList>
            <person name="Dichmann S.I."/>
            <person name="Park B.P."/>
            <person name="Pathiraja D."/>
            <person name="Choi I.-G."/>
            <person name="Stougaard P."/>
            <person name="Hennessy R.C."/>
        </authorList>
    </citation>
    <scope>NUCLEOTIDE SEQUENCE [LARGE SCALE GENOMIC DNA]</scope>
    <source>
        <strain evidence="1 2">S40</strain>
    </source>
</reference>
<protein>
    <submittedName>
        <fullName evidence="1">Vago-PB, isoform B</fullName>
    </submittedName>
</protein>
<dbReference type="AlphaFoldDB" id="A0AA92X617"/>
<evidence type="ECO:0000313" key="2">
    <source>
        <dbReference type="Proteomes" id="UP000284338"/>
    </source>
</evidence>
<proteinExistence type="predicted"/>
<organism evidence="1 2">
    <name type="scientific">Serratia inhibens</name>
    <dbReference type="NCBI Taxonomy" id="2338073"/>
    <lineage>
        <taxon>Bacteria</taxon>
        <taxon>Pseudomonadati</taxon>
        <taxon>Pseudomonadota</taxon>
        <taxon>Gammaproteobacteria</taxon>
        <taxon>Enterobacterales</taxon>
        <taxon>Yersiniaceae</taxon>
        <taxon>Serratia</taxon>
    </lineage>
</organism>
<dbReference type="EMBL" id="QYYG01000001">
    <property type="protein sequence ID" value="RJF57846.1"/>
    <property type="molecule type" value="Genomic_DNA"/>
</dbReference>
<keyword evidence="2" id="KW-1185">Reference proteome</keyword>
<evidence type="ECO:0000313" key="1">
    <source>
        <dbReference type="EMBL" id="RJF57846.1"/>
    </source>
</evidence>
<dbReference type="Proteomes" id="UP000284338">
    <property type="component" value="Unassembled WGS sequence"/>
</dbReference>
<accession>A0AA92X617</accession>
<name>A0AA92X617_9GAMM</name>
<sequence>MSGAQTVPRACRLRQPKNGLLADTPAKQTVEVIIVITNI</sequence>